<dbReference type="KEGG" id="bbel:109482580"/>
<keyword evidence="8" id="KW-0804">Transcription</keyword>
<feature type="compositionally biased region" description="Low complexity" evidence="10">
    <location>
        <begin position="601"/>
        <end position="614"/>
    </location>
</feature>
<feature type="compositionally biased region" description="Polar residues" evidence="10">
    <location>
        <begin position="756"/>
        <end position="781"/>
    </location>
</feature>
<keyword evidence="6" id="KW-0862">Zinc</keyword>
<feature type="domain" description="DEUBAD" evidence="12">
    <location>
        <begin position="305"/>
        <end position="415"/>
    </location>
</feature>
<keyword evidence="9" id="KW-0539">Nucleus</keyword>
<dbReference type="OrthoDB" id="9348951at2759"/>
<dbReference type="RefSeq" id="XP_019640905.1">
    <property type="nucleotide sequence ID" value="XM_019785346.1"/>
</dbReference>
<keyword evidence="3" id="KW-0678">Repressor</keyword>
<dbReference type="InterPro" id="IPR044867">
    <property type="entry name" value="DEUBAD_dom"/>
</dbReference>
<evidence type="ECO:0000259" key="12">
    <source>
        <dbReference type="PROSITE" id="PS51916"/>
    </source>
</evidence>
<dbReference type="Pfam" id="PF13922">
    <property type="entry name" value="PHD_3"/>
    <property type="match status" value="1"/>
</dbReference>
<evidence type="ECO:0000256" key="4">
    <source>
        <dbReference type="ARBA" id="ARBA00022723"/>
    </source>
</evidence>
<evidence type="ECO:0000313" key="13">
    <source>
        <dbReference type="Proteomes" id="UP000515135"/>
    </source>
</evidence>
<feature type="compositionally biased region" description="Basic residues" evidence="10">
    <location>
        <begin position="507"/>
        <end position="541"/>
    </location>
</feature>
<feature type="region of interest" description="Disordered" evidence="10">
    <location>
        <begin position="987"/>
        <end position="1011"/>
    </location>
</feature>
<dbReference type="InterPro" id="IPR028020">
    <property type="entry name" value="ASX_DEUBAD_dom"/>
</dbReference>
<evidence type="ECO:0000256" key="3">
    <source>
        <dbReference type="ARBA" id="ARBA00022491"/>
    </source>
</evidence>
<evidence type="ECO:0000256" key="8">
    <source>
        <dbReference type="ARBA" id="ARBA00023163"/>
    </source>
</evidence>
<dbReference type="GO" id="GO:0003677">
    <property type="term" value="F:DNA binding"/>
    <property type="evidence" value="ECO:0007669"/>
    <property type="project" value="InterPro"/>
</dbReference>
<evidence type="ECO:0000256" key="6">
    <source>
        <dbReference type="ARBA" id="ARBA00022833"/>
    </source>
</evidence>
<comment type="subcellular location">
    <subcellularLocation>
        <location evidence="1">Nucleus</location>
    </subcellularLocation>
</comment>
<feature type="region of interest" description="Disordered" evidence="10">
    <location>
        <begin position="754"/>
        <end position="790"/>
    </location>
</feature>
<dbReference type="GO" id="GO:0009887">
    <property type="term" value="P:animal organ morphogenesis"/>
    <property type="evidence" value="ECO:0007669"/>
    <property type="project" value="TreeGrafter"/>
</dbReference>
<evidence type="ECO:0000256" key="1">
    <source>
        <dbReference type="ARBA" id="ARBA00004123"/>
    </source>
</evidence>
<keyword evidence="7" id="KW-0805">Transcription regulation</keyword>
<feature type="compositionally biased region" description="Polar residues" evidence="10">
    <location>
        <begin position="163"/>
        <end position="174"/>
    </location>
</feature>
<dbReference type="GO" id="GO:0008270">
    <property type="term" value="F:zinc ion binding"/>
    <property type="evidence" value="ECO:0007669"/>
    <property type="project" value="UniProtKB-KW"/>
</dbReference>
<evidence type="ECO:0000313" key="14">
    <source>
        <dbReference type="RefSeq" id="XP_019640905.1"/>
    </source>
</evidence>
<dbReference type="PROSITE" id="PS51916">
    <property type="entry name" value="DEUBAD"/>
    <property type="match status" value="1"/>
</dbReference>
<feature type="region of interest" description="Disordered" evidence="10">
    <location>
        <begin position="925"/>
        <end position="958"/>
    </location>
</feature>
<feature type="domain" description="HTH HARE-type" evidence="11">
    <location>
        <begin position="11"/>
        <end position="86"/>
    </location>
</feature>
<evidence type="ECO:0000256" key="10">
    <source>
        <dbReference type="SAM" id="MobiDB-lite"/>
    </source>
</evidence>
<feature type="region of interest" description="Disordered" evidence="10">
    <location>
        <begin position="161"/>
        <end position="234"/>
    </location>
</feature>
<dbReference type="GO" id="GO:0003682">
    <property type="term" value="F:chromatin binding"/>
    <property type="evidence" value="ECO:0007669"/>
    <property type="project" value="TreeGrafter"/>
</dbReference>
<dbReference type="PANTHER" id="PTHR13578:SF20">
    <property type="entry name" value="POLYCOMB PROTEIN ASX"/>
    <property type="match status" value="1"/>
</dbReference>
<feature type="region of interest" description="Disordered" evidence="10">
    <location>
        <begin position="96"/>
        <end position="121"/>
    </location>
</feature>
<dbReference type="Pfam" id="PF13919">
    <property type="entry name" value="ASXH"/>
    <property type="match status" value="1"/>
</dbReference>
<dbReference type="Proteomes" id="UP000515135">
    <property type="component" value="Unplaced"/>
</dbReference>
<accession>A0A6P4ZI78</accession>
<name>A0A6P4ZI78_BRABE</name>
<feature type="region of interest" description="Disordered" evidence="10">
    <location>
        <begin position="502"/>
        <end position="621"/>
    </location>
</feature>
<protein>
    <submittedName>
        <fullName evidence="14">Polycomb group protein ASXL2 isoform X1</fullName>
    </submittedName>
</protein>
<evidence type="ECO:0000256" key="9">
    <source>
        <dbReference type="ARBA" id="ARBA00023242"/>
    </source>
</evidence>
<dbReference type="GeneID" id="109482580"/>
<dbReference type="InterPro" id="IPR026905">
    <property type="entry name" value="ASX-like_PHD"/>
</dbReference>
<evidence type="ECO:0000256" key="7">
    <source>
        <dbReference type="ARBA" id="ARBA00023015"/>
    </source>
</evidence>
<feature type="region of interest" description="Disordered" evidence="10">
    <location>
        <begin position="834"/>
        <end position="899"/>
    </location>
</feature>
<dbReference type="GO" id="GO:0045944">
    <property type="term" value="P:positive regulation of transcription by RNA polymerase II"/>
    <property type="evidence" value="ECO:0007669"/>
    <property type="project" value="TreeGrafter"/>
</dbReference>
<comment type="similarity">
    <text evidence="2">Belongs to the Asx family.</text>
</comment>
<dbReference type="GO" id="GO:0035517">
    <property type="term" value="C:PR-DUB complex"/>
    <property type="evidence" value="ECO:0007669"/>
    <property type="project" value="TreeGrafter"/>
</dbReference>
<evidence type="ECO:0000256" key="5">
    <source>
        <dbReference type="ARBA" id="ARBA00022771"/>
    </source>
</evidence>
<keyword evidence="4" id="KW-0479">Metal-binding</keyword>
<dbReference type="PROSITE" id="PS51913">
    <property type="entry name" value="HTH_HARE"/>
    <property type="match status" value="1"/>
</dbReference>
<dbReference type="InterPro" id="IPR007759">
    <property type="entry name" value="Asxl_HARE-HTH"/>
</dbReference>
<dbReference type="PANTHER" id="PTHR13578">
    <property type="entry name" value="ADDITIONAL SEX COMBS LIKE PROTEIN ASXL"/>
    <property type="match status" value="1"/>
</dbReference>
<feature type="compositionally biased region" description="Low complexity" evidence="10">
    <location>
        <begin position="925"/>
        <end position="948"/>
    </location>
</feature>
<evidence type="ECO:0000259" key="11">
    <source>
        <dbReference type="PROSITE" id="PS51913"/>
    </source>
</evidence>
<feature type="region of interest" description="Disordered" evidence="10">
    <location>
        <begin position="635"/>
        <end position="656"/>
    </location>
</feature>
<proteinExistence type="inferred from homology"/>
<gene>
    <name evidence="14" type="primary">LOC109482580</name>
</gene>
<dbReference type="InterPro" id="IPR024811">
    <property type="entry name" value="ASX/ASX-like"/>
</dbReference>
<evidence type="ECO:0000256" key="2">
    <source>
        <dbReference type="ARBA" id="ARBA00006391"/>
    </source>
</evidence>
<feature type="compositionally biased region" description="Basic residues" evidence="10">
    <location>
        <begin position="183"/>
        <end position="209"/>
    </location>
</feature>
<feature type="compositionally biased region" description="Polar residues" evidence="10">
    <location>
        <begin position="576"/>
        <end position="589"/>
    </location>
</feature>
<feature type="compositionally biased region" description="Low complexity" evidence="10">
    <location>
        <begin position="887"/>
        <end position="899"/>
    </location>
</feature>
<feature type="compositionally biased region" description="Polar residues" evidence="10">
    <location>
        <begin position="102"/>
        <end position="112"/>
    </location>
</feature>
<reference evidence="14" key="1">
    <citation type="submission" date="2025-08" db="UniProtKB">
        <authorList>
            <consortium name="RefSeq"/>
        </authorList>
    </citation>
    <scope>IDENTIFICATION</scope>
    <source>
        <tissue evidence="14">Gonad</tissue>
    </source>
</reference>
<keyword evidence="5" id="KW-0863">Zinc-finger</keyword>
<feature type="compositionally biased region" description="Low complexity" evidence="10">
    <location>
        <begin position="555"/>
        <end position="575"/>
    </location>
</feature>
<feature type="region of interest" description="Disordered" evidence="10">
    <location>
        <begin position="251"/>
        <end position="292"/>
    </location>
</feature>
<dbReference type="Pfam" id="PF05066">
    <property type="entry name" value="HARE-HTH"/>
    <property type="match status" value="1"/>
</dbReference>
<keyword evidence="13" id="KW-1185">Reference proteome</keyword>
<organism evidence="13 14">
    <name type="scientific">Branchiostoma belcheri</name>
    <name type="common">Amphioxus</name>
    <dbReference type="NCBI Taxonomy" id="7741"/>
    <lineage>
        <taxon>Eukaryota</taxon>
        <taxon>Metazoa</taxon>
        <taxon>Chordata</taxon>
        <taxon>Cephalochordata</taxon>
        <taxon>Leptocardii</taxon>
        <taxon>Amphioxiformes</taxon>
        <taxon>Branchiostomatidae</taxon>
        <taxon>Branchiostoma</taxon>
    </lineage>
</organism>
<feature type="compositionally biased region" description="Low complexity" evidence="10">
    <location>
        <begin position="251"/>
        <end position="275"/>
    </location>
</feature>
<sequence>MREKSRKKKGRTWAEAAKMALEKYPKTPMSHKEILRIIQEEGLKEIKSGTTPLACLNAMLHSNSRGEDSLFYKVAGKMGVYGLKSDLPEGVERFYQDDSEPESSQTDTSVSDGQAAPIKGKEKRKVLCVKLPEDELAAATAILNTPAAAAMRQHHEHSYTAIPGTSYQPGASNLSPSKVGSSHSKHHHHHSKRSLKHGMKHSHKRRKKGSKDIPRLILKPVTPPGDAAGSSSQFPSFKEYTSASSTLSSLTASTQSQTSQAPTLTSLLSSLPGLSRKPRRRSQKKLPPAAPIDLTKSGNIDVETPDSIFVNTNLRALVNKHTFASLPPSYQYQLLLQLPECDRQIGGDGTVKLSSTALSNEFFTRACLDWKERLADGEFTPEMQLRLKQEEEKERAKLDPWKEKHYEAFWGQNSPQSSPSKKQKPIPSTASLLQDLSIPTAGLLNTALSGTSYTSGLRSLSVAQSLIMAAQKSPAEQHTSLSVANQMAAATGSASASLAAIGQKALSSHHHHKKPGHVSSSSHHHHHHQRQAHQSQRHHSSSVHEKSPTHQKIPSSATSSAASQKAAVSSSHSQQTLCSAETFSRTSMPGFSPGLEPTALQSGAVAQQQGASQQHGLYGEPTAKRKVEMVKQIVPEKRPKLTQPSIGAPQKPVSQPRTLAQIKAQTQAKVVGRPVQGQTRTLAQIKAQTAAKQQGGAKTLAQIKAQTQALRAANQQGRTRTLAEIKAQTKAKLQARTHTQMQGKLQAPVGAALHVSPTSPNRTGLMSSSPGQPRVATPQQLSTSAAAAGHTVATVTEPKTTVPFSAPGSSVQLTHQVAGTPGHLTSQTEAAAHSGSADSRLSVPQAPQKVAEESLSQPLVDRSHMKNITLVELITGKPPSDKPTGISTTTDTSSRRPSTLEVVPQTSEAFNVKSSQFPAKLLEASSPADSISSSGSVSSERSAASVHSLPPHGGSRTLRASKVSSHYLLSSSTQALKHQLRDIAGKARSVAARQRNQDEPERASSAPPVTGKFCENEVENVRAASVASVPVIAGVYENGQASCAMQGSNLSADTSLTHVNRPVSNSAGMLTPVQVAATADSSGVTAPPGFVNTQHVGVPVSFVGFPNVVRLPQGAALPQHIQVPQGMIQSIQSNQVHVGGGVMQQIVNVSPQQPPQLHHHPQQVLVSMSSNGGTAIPITVNQVSLQQHQQQQHLNNASNNIAANCVQNANNVAAVQNAAGGTVAANCVGPNSNNSGGHGAATTNAGSKCSCRLKAMVMCKSCGAFCHDDCIGPSRLCVTCLIK</sequence>